<feature type="transmembrane region" description="Helical" evidence="1">
    <location>
        <begin position="130"/>
        <end position="148"/>
    </location>
</feature>
<keyword evidence="1" id="KW-0812">Transmembrane</keyword>
<proteinExistence type="predicted"/>
<dbReference type="SUPFAM" id="SSF46894">
    <property type="entry name" value="C-terminal effector domain of the bipartite response regulators"/>
    <property type="match status" value="1"/>
</dbReference>
<feature type="transmembrane region" description="Helical" evidence="1">
    <location>
        <begin position="357"/>
        <end position="375"/>
    </location>
</feature>
<feature type="transmembrane region" description="Helical" evidence="1">
    <location>
        <begin position="99"/>
        <end position="123"/>
    </location>
</feature>
<keyword evidence="1" id="KW-0472">Membrane</keyword>
<dbReference type="KEGG" id="gpa:GPA_26960"/>
<name>D6EAJ9_9ACTN</name>
<dbReference type="HOGENOM" id="CLU_027066_3_0_11"/>
<feature type="transmembrane region" description="Helical" evidence="1">
    <location>
        <begin position="44"/>
        <end position="63"/>
    </location>
</feature>
<dbReference type="Proteomes" id="UP000008805">
    <property type="component" value="Chromosome"/>
</dbReference>
<evidence type="ECO:0000259" key="2">
    <source>
        <dbReference type="SMART" id="SM00421"/>
    </source>
</evidence>
<dbReference type="PATRIC" id="fig|657308.3.peg.2172"/>
<feature type="transmembrane region" description="Helical" evidence="1">
    <location>
        <begin position="154"/>
        <end position="174"/>
    </location>
</feature>
<dbReference type="Pfam" id="PF00196">
    <property type="entry name" value="GerE"/>
    <property type="match status" value="1"/>
</dbReference>
<evidence type="ECO:0000256" key="1">
    <source>
        <dbReference type="SAM" id="Phobius"/>
    </source>
</evidence>
<dbReference type="InterPro" id="IPR000792">
    <property type="entry name" value="Tscrpt_reg_LuxR_C"/>
</dbReference>
<dbReference type="InterPro" id="IPR036388">
    <property type="entry name" value="WH-like_DNA-bd_sf"/>
</dbReference>
<keyword evidence="4" id="KW-1185">Reference proteome</keyword>
<dbReference type="Gene3D" id="1.10.10.10">
    <property type="entry name" value="Winged helix-like DNA-binding domain superfamily/Winged helix DNA-binding domain"/>
    <property type="match status" value="1"/>
</dbReference>
<sequence length="483" mass="50809">MMRTSELFSVRMLGFGFFWAWLFLVAVSPSPLFGQLTGPGGTPFELWELCFRLLALVVVGGVARQLATTRGVWVLAVLSAVFGIAGVAALGLAQNAGMVAAAALFVGVADTCMFVGWLSFFGYLHLGETALLITLSYAVGSVVLFALYGMGKGAMQAASVLLPVASAVSFVLAYRSFAQTSDAPEPWATSADASKTPLPPVVYRLYGALAALAALFALFSCVMVRQGVQGASGPLVQAGCCIVVACIAGAVFALTRQVKGMYGLYRLAPLAMGAGFCCLGMLGGQSWTAAGGLVMFGFLTFEILSLNDFCNAVKTNDASLVRAMTGARVTSSAGMLAGWGVGMALPTQTAWADLPGVAAFVGVLGVLVVGFAVFTNTEVVGLRDLSGDRAAMEKLEDLDQRDKLLDGFAQAYGLSGREREVMGYLLFGRNAVYIAEQLVIAESTARTYIHKIYQKTETHARMELLDVFDAFCAQQGSDSVRGA</sequence>
<dbReference type="SMART" id="SM00421">
    <property type="entry name" value="HTH_LUXR"/>
    <property type="match status" value="1"/>
</dbReference>
<accession>D6EAJ9</accession>
<feature type="transmembrane region" description="Helical" evidence="1">
    <location>
        <begin position="205"/>
        <end position="228"/>
    </location>
</feature>
<evidence type="ECO:0000313" key="4">
    <source>
        <dbReference type="Proteomes" id="UP000008805"/>
    </source>
</evidence>
<feature type="transmembrane region" description="Helical" evidence="1">
    <location>
        <begin position="267"/>
        <end position="287"/>
    </location>
</feature>
<reference evidence="3 4" key="1">
    <citation type="submission" date="2010-03" db="EMBL/GenBank/DDBJ databases">
        <title>The genome sequence of Gordonibacter pamelaeae 7-10-1-bT.</title>
        <authorList>
            <consortium name="metaHIT consortium -- http://www.metahit.eu/"/>
            <person name="Pajon A."/>
            <person name="Turner K."/>
            <person name="Parkhill J."/>
            <person name="Timmis K."/>
            <person name="Oxley A."/>
            <person name="Wurdemann D."/>
        </authorList>
    </citation>
    <scope>NUCLEOTIDE SEQUENCE [LARGE SCALE GENOMIC DNA]</scope>
    <source>
        <strain evidence="4">7-10-1-b</strain>
    </source>
</reference>
<protein>
    <submittedName>
        <fullName evidence="3">Response regulator containing a CheY-like receiver domain and an HTH DNA-binding domain</fullName>
    </submittedName>
</protein>
<feature type="domain" description="HTH luxR-type" evidence="2">
    <location>
        <begin position="411"/>
        <end position="468"/>
    </location>
</feature>
<dbReference type="InterPro" id="IPR016032">
    <property type="entry name" value="Sig_transdc_resp-reg_C-effctor"/>
</dbReference>
<evidence type="ECO:0000313" key="3">
    <source>
        <dbReference type="EMBL" id="CBL04746.1"/>
    </source>
</evidence>
<dbReference type="PRINTS" id="PR00038">
    <property type="entry name" value="HTHLUXR"/>
</dbReference>
<feature type="transmembrane region" description="Helical" evidence="1">
    <location>
        <begin position="325"/>
        <end position="345"/>
    </location>
</feature>
<dbReference type="EMBL" id="FP929047">
    <property type="protein sequence ID" value="CBL04746.1"/>
    <property type="molecule type" value="Genomic_DNA"/>
</dbReference>
<keyword evidence="3" id="KW-0238">DNA-binding</keyword>
<feature type="transmembrane region" description="Helical" evidence="1">
    <location>
        <begin position="234"/>
        <end position="255"/>
    </location>
</feature>
<dbReference type="GO" id="GO:0003677">
    <property type="term" value="F:DNA binding"/>
    <property type="evidence" value="ECO:0007669"/>
    <property type="project" value="UniProtKB-KW"/>
</dbReference>
<organism evidence="3 4">
    <name type="scientific">Gordonibacter pamelaeae 7-10-1-b</name>
    <dbReference type="NCBI Taxonomy" id="657308"/>
    <lineage>
        <taxon>Bacteria</taxon>
        <taxon>Bacillati</taxon>
        <taxon>Actinomycetota</taxon>
        <taxon>Coriobacteriia</taxon>
        <taxon>Eggerthellales</taxon>
        <taxon>Eggerthellaceae</taxon>
        <taxon>Gordonibacter</taxon>
    </lineage>
</organism>
<dbReference type="RefSeq" id="WP_015540090.1">
    <property type="nucleotide sequence ID" value="NC_021021.1"/>
</dbReference>
<reference evidence="3 4" key="2">
    <citation type="submission" date="2010-03" db="EMBL/GenBank/DDBJ databases">
        <authorList>
            <person name="Pajon A."/>
        </authorList>
    </citation>
    <scope>NUCLEOTIDE SEQUENCE [LARGE SCALE GENOMIC DNA]</scope>
    <source>
        <strain evidence="4">7-10-1-b</strain>
    </source>
</reference>
<dbReference type="GO" id="GO:0006355">
    <property type="term" value="P:regulation of DNA-templated transcription"/>
    <property type="evidence" value="ECO:0007669"/>
    <property type="project" value="InterPro"/>
</dbReference>
<feature type="transmembrane region" description="Helical" evidence="1">
    <location>
        <begin position="72"/>
        <end position="93"/>
    </location>
</feature>
<keyword evidence="1" id="KW-1133">Transmembrane helix</keyword>
<dbReference type="BioCyc" id="GPAM657308:GPA_RS12540-MONOMER"/>
<feature type="transmembrane region" description="Helical" evidence="1">
    <location>
        <begin position="293"/>
        <end position="313"/>
    </location>
</feature>
<dbReference type="CDD" id="cd06170">
    <property type="entry name" value="LuxR_C_like"/>
    <property type="match status" value="1"/>
</dbReference>
<dbReference type="AlphaFoldDB" id="D6EAJ9"/>
<gene>
    <name evidence="3" type="ORF">GPA_26960</name>
</gene>